<proteinExistence type="predicted"/>
<dbReference type="STRING" id="420404.SAMN05421793_16710"/>
<gene>
    <name evidence="1" type="ORF">SAMN05421793_16710</name>
</gene>
<protein>
    <submittedName>
        <fullName evidence="1">Uncharacterized protein</fullName>
    </submittedName>
</protein>
<dbReference type="Proteomes" id="UP000198555">
    <property type="component" value="Unassembled WGS sequence"/>
</dbReference>
<evidence type="ECO:0000313" key="2">
    <source>
        <dbReference type="Proteomes" id="UP000198555"/>
    </source>
</evidence>
<name>A0A1H6MDC3_9FLAO</name>
<keyword evidence="2" id="KW-1185">Reference proteome</keyword>
<dbReference type="RefSeq" id="WP_177165226.1">
    <property type="nucleotide sequence ID" value="NZ_FNWX01000067.1"/>
</dbReference>
<sequence>MVPEIETAYYKLLNNFVIPKNIIAKIDQDGKHRKTYWKREVKKAFM</sequence>
<accession>A0A1H6MDC3</accession>
<organism evidence="1 2">
    <name type="scientific">Epilithonimonas hominis</name>
    <dbReference type="NCBI Taxonomy" id="420404"/>
    <lineage>
        <taxon>Bacteria</taxon>
        <taxon>Pseudomonadati</taxon>
        <taxon>Bacteroidota</taxon>
        <taxon>Flavobacteriia</taxon>
        <taxon>Flavobacteriales</taxon>
        <taxon>Weeksellaceae</taxon>
        <taxon>Chryseobacterium group</taxon>
        <taxon>Epilithonimonas</taxon>
    </lineage>
</organism>
<dbReference type="AlphaFoldDB" id="A0A1H6MDC3"/>
<dbReference type="EMBL" id="FNWX01000067">
    <property type="protein sequence ID" value="SEH96153.1"/>
    <property type="molecule type" value="Genomic_DNA"/>
</dbReference>
<evidence type="ECO:0000313" key="1">
    <source>
        <dbReference type="EMBL" id="SEH96153.1"/>
    </source>
</evidence>
<reference evidence="2" key="1">
    <citation type="submission" date="2016-10" db="EMBL/GenBank/DDBJ databases">
        <authorList>
            <person name="Varghese N."/>
            <person name="Submissions S."/>
        </authorList>
    </citation>
    <scope>NUCLEOTIDE SEQUENCE [LARGE SCALE GENOMIC DNA]</scope>
    <source>
        <strain evidence="2">DSM 19326</strain>
    </source>
</reference>